<feature type="compositionally biased region" description="Basic residues" evidence="1">
    <location>
        <begin position="485"/>
        <end position="496"/>
    </location>
</feature>
<feature type="compositionally biased region" description="Basic and acidic residues" evidence="1">
    <location>
        <begin position="420"/>
        <end position="429"/>
    </location>
</feature>
<feature type="compositionally biased region" description="Basic and acidic residues" evidence="1">
    <location>
        <begin position="454"/>
        <end position="471"/>
    </location>
</feature>
<dbReference type="EMBL" id="JAHYIQ010000054">
    <property type="protein sequence ID" value="KAK1117209.1"/>
    <property type="molecule type" value="Genomic_DNA"/>
</dbReference>
<dbReference type="GO" id="GO:0003676">
    <property type="term" value="F:nucleic acid binding"/>
    <property type="evidence" value="ECO:0007669"/>
    <property type="project" value="InterPro"/>
</dbReference>
<feature type="compositionally biased region" description="Polar residues" evidence="1">
    <location>
        <begin position="398"/>
        <end position="407"/>
    </location>
</feature>
<feature type="domain" description="G-patch" evidence="2">
    <location>
        <begin position="30"/>
        <end position="76"/>
    </location>
</feature>
<dbReference type="PANTHER" id="PTHR23149:SF27">
    <property type="entry name" value="PIN2_TERF1-INTERACTING TELOMERASE INHIBITOR 1"/>
    <property type="match status" value="1"/>
</dbReference>
<dbReference type="PANTHER" id="PTHR23149">
    <property type="entry name" value="G PATCH DOMAIN CONTAINING PROTEIN"/>
    <property type="match status" value="1"/>
</dbReference>
<dbReference type="PROSITE" id="PS50174">
    <property type="entry name" value="G_PATCH"/>
    <property type="match status" value="1"/>
</dbReference>
<protein>
    <recommendedName>
        <fullName evidence="2">G-patch domain-containing protein</fullName>
    </recommendedName>
</protein>
<comment type="caution">
    <text evidence="3">The sequence shown here is derived from an EMBL/GenBank/DDBJ whole genome shotgun (WGS) entry which is preliminary data.</text>
</comment>
<organism evidence="3 4">
    <name type="scientific">Melipona bicolor</name>
    <dbReference type="NCBI Taxonomy" id="60889"/>
    <lineage>
        <taxon>Eukaryota</taxon>
        <taxon>Metazoa</taxon>
        <taxon>Ecdysozoa</taxon>
        <taxon>Arthropoda</taxon>
        <taxon>Hexapoda</taxon>
        <taxon>Insecta</taxon>
        <taxon>Pterygota</taxon>
        <taxon>Neoptera</taxon>
        <taxon>Endopterygota</taxon>
        <taxon>Hymenoptera</taxon>
        <taxon>Apocrita</taxon>
        <taxon>Aculeata</taxon>
        <taxon>Apoidea</taxon>
        <taxon>Anthophila</taxon>
        <taxon>Apidae</taxon>
        <taxon>Melipona</taxon>
    </lineage>
</organism>
<keyword evidence="4" id="KW-1185">Reference proteome</keyword>
<gene>
    <name evidence="3" type="ORF">K0M31_016906</name>
</gene>
<reference evidence="3" key="1">
    <citation type="submission" date="2021-10" db="EMBL/GenBank/DDBJ databases">
        <title>Melipona bicolor Genome sequencing and assembly.</title>
        <authorList>
            <person name="Araujo N.S."/>
            <person name="Arias M.C."/>
        </authorList>
    </citation>
    <scope>NUCLEOTIDE SEQUENCE</scope>
    <source>
        <strain evidence="3">USP_2M_L1-L4_2017</strain>
        <tissue evidence="3">Whole body</tissue>
    </source>
</reference>
<evidence type="ECO:0000313" key="4">
    <source>
        <dbReference type="Proteomes" id="UP001177670"/>
    </source>
</evidence>
<feature type="region of interest" description="Disordered" evidence="1">
    <location>
        <begin position="155"/>
        <end position="180"/>
    </location>
</feature>
<dbReference type="GO" id="GO:0005730">
    <property type="term" value="C:nucleolus"/>
    <property type="evidence" value="ECO:0007669"/>
    <property type="project" value="TreeGrafter"/>
</dbReference>
<evidence type="ECO:0000256" key="1">
    <source>
        <dbReference type="SAM" id="MobiDB-lite"/>
    </source>
</evidence>
<accession>A0AA40KEB7</accession>
<dbReference type="AlphaFoldDB" id="A0AA40KEB7"/>
<evidence type="ECO:0000313" key="3">
    <source>
        <dbReference type="EMBL" id="KAK1117209.1"/>
    </source>
</evidence>
<sequence>MCDTMLAQPRRKQKWTLLPYVEGKKWSEDSNKYGQRMLEKMGWTSGKGLGVNEQGITKHIHLPLKDDTTGFGYKESVLDEAWIEHPVNFNDFLQKLQENKNYNVVQTKENKNALSEKSLELKSKQSRTRVHYQKFTKQKDVNKYSSKDLANIFGQKELNMNKNSKNKEDNSNKNSDSVGTHDVVNGVITINGGNMTEYFMKKSQNFPLASKYKTQEERNIEKESEYAEFGFASTFKKVNSHDNEEIREIKSTCNYAFENPCVELNSPKNISDFNKESEFSKKRKSDNELHLNNKIKKFKYDSINENSYANGIVNAGLNLDCEANEIYNGEEFEVSRVQFGLTNSALDLSDEINDKKRVTFNDHVEYSTDCVKKKKNRITLDKFEVENKKAKKKKKHNSTANNPISSGCINEALDVETNEEIHDNEVNEHKSKKSKKRKKSRRSNLETIVETSEEEKTCENETEIKETKMEDNVPSNNVSQDVSNSKKKKKKNKYKNKIQDATENKYDKKNIEKETVLNTNEMLEEEKCKIAEDQENIYKTKRKKKKTKIRDTESEFKKNEDVISVTETEVKNDVGNVVMEKIKLEAVKVEKKAKEDDTVNDVSSESTNVKDEKEVSDKENTKDMEKNEINKPEKKEYKKLVNKSINYSTHNMKFTKQGNKVFTNTYLKNFNDKKPNTLSSPWNERVRMSKKILTSLFHRKSVLDFPGSNVHEIKGYGIDLHQNLKKL</sequence>
<name>A0AA40KEB7_9HYME</name>
<feature type="region of interest" description="Disordered" evidence="1">
    <location>
        <begin position="420"/>
        <end position="502"/>
    </location>
</feature>
<feature type="region of interest" description="Disordered" evidence="1">
    <location>
        <begin position="593"/>
        <end position="625"/>
    </location>
</feature>
<feature type="compositionally biased region" description="Low complexity" evidence="1">
    <location>
        <begin position="472"/>
        <end position="483"/>
    </location>
</feature>
<dbReference type="SMART" id="SM00443">
    <property type="entry name" value="G_patch"/>
    <property type="match status" value="1"/>
</dbReference>
<feature type="region of interest" description="Disordered" evidence="1">
    <location>
        <begin position="388"/>
        <end position="407"/>
    </location>
</feature>
<dbReference type="Proteomes" id="UP001177670">
    <property type="component" value="Unassembled WGS sequence"/>
</dbReference>
<evidence type="ECO:0000259" key="2">
    <source>
        <dbReference type="PROSITE" id="PS50174"/>
    </source>
</evidence>
<dbReference type="InterPro" id="IPR050656">
    <property type="entry name" value="PINX1"/>
</dbReference>
<dbReference type="GO" id="GO:0010521">
    <property type="term" value="F:telomerase inhibitor activity"/>
    <property type="evidence" value="ECO:0007669"/>
    <property type="project" value="TreeGrafter"/>
</dbReference>
<feature type="compositionally biased region" description="Basic and acidic residues" evidence="1">
    <location>
        <begin position="608"/>
        <end position="625"/>
    </location>
</feature>
<dbReference type="InterPro" id="IPR000467">
    <property type="entry name" value="G_patch_dom"/>
</dbReference>
<proteinExistence type="predicted"/>
<dbReference type="Pfam" id="PF01585">
    <property type="entry name" value="G-patch"/>
    <property type="match status" value="1"/>
</dbReference>
<feature type="compositionally biased region" description="Basic residues" evidence="1">
    <location>
        <begin position="430"/>
        <end position="442"/>
    </location>
</feature>